<keyword evidence="4" id="KW-1185">Reference proteome</keyword>
<organism evidence="3 4">
    <name type="scientific">Alteromonas alba</name>
    <dbReference type="NCBI Taxonomy" id="2079529"/>
    <lineage>
        <taxon>Bacteria</taxon>
        <taxon>Pseudomonadati</taxon>
        <taxon>Pseudomonadota</taxon>
        <taxon>Gammaproteobacteria</taxon>
        <taxon>Alteromonadales</taxon>
        <taxon>Alteromonadaceae</taxon>
        <taxon>Alteromonas/Salinimonas group</taxon>
        <taxon>Alteromonas</taxon>
    </lineage>
</organism>
<dbReference type="RefSeq" id="WP_105935676.1">
    <property type="nucleotide sequence ID" value="NZ_PVNP01000189.1"/>
</dbReference>
<dbReference type="InterPro" id="IPR029045">
    <property type="entry name" value="ClpP/crotonase-like_dom_sf"/>
</dbReference>
<name>A0A2S9V7A0_9ALTE</name>
<keyword evidence="1" id="KW-0732">Signal</keyword>
<evidence type="ECO:0000256" key="1">
    <source>
        <dbReference type="SAM" id="SignalP"/>
    </source>
</evidence>
<dbReference type="PANTHER" id="PTHR11261:SF3">
    <property type="entry name" value="RETINOL-BINDING PROTEIN 3"/>
    <property type="match status" value="1"/>
</dbReference>
<dbReference type="InterPro" id="IPR005151">
    <property type="entry name" value="Tail-specific_protease"/>
</dbReference>
<reference evidence="4" key="1">
    <citation type="journal article" date="2020" name="Int. J. Syst. Evol. Microbiol.">
        <title>Alteromonas alba sp. nov., a marine bacterium isolated from the seawater of the West Pacific Ocean.</title>
        <authorList>
            <person name="Sun C."/>
            <person name="Wu Y.-H."/>
            <person name="Xamxidin M."/>
            <person name="Cheng H."/>
            <person name="Xu X.-W."/>
        </authorList>
    </citation>
    <scope>NUCLEOTIDE SEQUENCE [LARGE SCALE GENOMIC DNA]</scope>
    <source>
        <strain evidence="4">190</strain>
    </source>
</reference>
<accession>A0A2S9V7A0</accession>
<dbReference type="PANTHER" id="PTHR11261">
    <property type="entry name" value="INTERPHOTORECEPTOR RETINOID-BINDING PROTEIN"/>
    <property type="match status" value="1"/>
</dbReference>
<dbReference type="Gene3D" id="3.30.750.44">
    <property type="match status" value="1"/>
</dbReference>
<evidence type="ECO:0000313" key="3">
    <source>
        <dbReference type="EMBL" id="PRO72318.1"/>
    </source>
</evidence>
<proteinExistence type="predicted"/>
<dbReference type="Proteomes" id="UP000238949">
    <property type="component" value="Unassembled WGS sequence"/>
</dbReference>
<dbReference type="EMBL" id="PVNP01000189">
    <property type="protein sequence ID" value="PRO72318.1"/>
    <property type="molecule type" value="Genomic_DNA"/>
</dbReference>
<dbReference type="AlphaFoldDB" id="A0A2S9V7A0"/>
<comment type="caution">
    <text evidence="3">The sequence shown here is derived from an EMBL/GenBank/DDBJ whole genome shotgun (WGS) entry which is preliminary data.</text>
</comment>
<dbReference type="SUPFAM" id="SSF52096">
    <property type="entry name" value="ClpP/crotonase"/>
    <property type="match status" value="1"/>
</dbReference>
<feature type="domain" description="Tail specific protease" evidence="2">
    <location>
        <begin position="112"/>
        <end position="299"/>
    </location>
</feature>
<gene>
    <name evidence="3" type="ORF">C6Y40_17395</name>
</gene>
<evidence type="ECO:0000313" key="4">
    <source>
        <dbReference type="Proteomes" id="UP000238949"/>
    </source>
</evidence>
<dbReference type="GO" id="GO:0006508">
    <property type="term" value="P:proteolysis"/>
    <property type="evidence" value="ECO:0007669"/>
    <property type="project" value="InterPro"/>
</dbReference>
<protein>
    <recommendedName>
        <fullName evidence="2">Tail specific protease domain-containing protein</fullName>
    </recommendedName>
</protein>
<dbReference type="SMART" id="SM00245">
    <property type="entry name" value="TSPc"/>
    <property type="match status" value="1"/>
</dbReference>
<feature type="signal peptide" evidence="1">
    <location>
        <begin position="1"/>
        <end position="28"/>
    </location>
</feature>
<dbReference type="OrthoDB" id="9758793at2"/>
<feature type="chain" id="PRO_5015516522" description="Tail specific protease domain-containing protein" evidence="1">
    <location>
        <begin position="29"/>
        <end position="315"/>
    </location>
</feature>
<dbReference type="Gene3D" id="3.90.226.10">
    <property type="entry name" value="2-enoyl-CoA Hydratase, Chain A, domain 1"/>
    <property type="match status" value="1"/>
</dbReference>
<evidence type="ECO:0000259" key="2">
    <source>
        <dbReference type="SMART" id="SM00245"/>
    </source>
</evidence>
<dbReference type="Pfam" id="PF03572">
    <property type="entry name" value="Peptidase_S41"/>
    <property type="match status" value="1"/>
</dbReference>
<sequence length="315" mass="34181">MTFAKRVLLLVFILHLGGLIPAGAPAFAADEPILSEQEVQGAVTQLISVVEKDYIREDVRQDTVELLSNALQRGELNGSFSFGRLKIKLESLLYSVSQDSNFELHWQSGLNGTAMASDELPGALQTQMLEGDIGYLAVDGDLFDEQWRAEMDKAMAFLSDSQAIVIDLRSAGMSSLPLSQHFLSHFMPVGPPLSMVTLAHQQSTPLLAQLVASPVSTDKPVFIVTSPFIAGSWEFVAFTLQQADRATIVGMPTLGLGYMTTVEQLSEHLSLVMAYAELQHPQTGDSWKNSGVIPDVQTDADQAMSLALKLATEAL</sequence>
<dbReference type="GO" id="GO:0008236">
    <property type="term" value="F:serine-type peptidase activity"/>
    <property type="evidence" value="ECO:0007669"/>
    <property type="project" value="InterPro"/>
</dbReference>